<evidence type="ECO:0000256" key="8">
    <source>
        <dbReference type="ARBA" id="ARBA00048679"/>
    </source>
</evidence>
<feature type="domain" description="Response regulatory" evidence="12">
    <location>
        <begin position="285"/>
        <end position="404"/>
    </location>
</feature>
<gene>
    <name evidence="14" type="ORF">CAP_3063</name>
</gene>
<dbReference type="FunFam" id="3.30.200.20:FF:000035">
    <property type="entry name" value="Serine/threonine protein kinase Stk1"/>
    <property type="match status" value="1"/>
</dbReference>
<dbReference type="AlphaFoldDB" id="A0A017T925"/>
<comment type="caution">
    <text evidence="14">The sequence shown here is derived from an EMBL/GenBank/DDBJ whole genome shotgun (WGS) entry which is preliminary data.</text>
</comment>
<dbReference type="PROSITE" id="PS00108">
    <property type="entry name" value="PROTEIN_KINASE_ST"/>
    <property type="match status" value="1"/>
</dbReference>
<protein>
    <submittedName>
        <fullName evidence="14">Uncharacterized protein</fullName>
    </submittedName>
</protein>
<dbReference type="EMBL" id="ASRX01000021">
    <property type="protein sequence ID" value="EYF05773.1"/>
    <property type="molecule type" value="Genomic_DNA"/>
</dbReference>
<dbReference type="InterPro" id="IPR001789">
    <property type="entry name" value="Sig_transdc_resp-reg_receiver"/>
</dbReference>
<evidence type="ECO:0000256" key="4">
    <source>
        <dbReference type="ARBA" id="ARBA00022741"/>
    </source>
</evidence>
<dbReference type="SUPFAM" id="SSF52172">
    <property type="entry name" value="CheY-like"/>
    <property type="match status" value="1"/>
</dbReference>
<comment type="catalytic activity">
    <reaction evidence="8">
        <text>L-seryl-[protein] + ATP = O-phospho-L-seryl-[protein] + ADP + H(+)</text>
        <dbReference type="Rhea" id="RHEA:17989"/>
        <dbReference type="Rhea" id="RHEA-COMP:9863"/>
        <dbReference type="Rhea" id="RHEA-COMP:11604"/>
        <dbReference type="ChEBI" id="CHEBI:15378"/>
        <dbReference type="ChEBI" id="CHEBI:29999"/>
        <dbReference type="ChEBI" id="CHEBI:30616"/>
        <dbReference type="ChEBI" id="CHEBI:83421"/>
        <dbReference type="ChEBI" id="CHEBI:456216"/>
        <dbReference type="EC" id="2.7.11.1"/>
    </reaction>
</comment>
<keyword evidence="6 10" id="KW-0067">ATP-binding</keyword>
<dbReference type="Pfam" id="PF00072">
    <property type="entry name" value="Response_reg"/>
    <property type="match status" value="1"/>
</dbReference>
<evidence type="ECO:0000313" key="14">
    <source>
        <dbReference type="EMBL" id="EYF05773.1"/>
    </source>
</evidence>
<dbReference type="InterPro" id="IPR017441">
    <property type="entry name" value="Protein_kinase_ATP_BS"/>
</dbReference>
<dbReference type="GO" id="GO:0004016">
    <property type="term" value="F:adenylate cyclase activity"/>
    <property type="evidence" value="ECO:0007669"/>
    <property type="project" value="UniProtKB-ARBA"/>
</dbReference>
<evidence type="ECO:0000256" key="5">
    <source>
        <dbReference type="ARBA" id="ARBA00022777"/>
    </source>
</evidence>
<dbReference type="GO" id="GO:0000160">
    <property type="term" value="P:phosphorelay signal transduction system"/>
    <property type="evidence" value="ECO:0007669"/>
    <property type="project" value="InterPro"/>
</dbReference>
<dbReference type="InterPro" id="IPR011006">
    <property type="entry name" value="CheY-like_superfamily"/>
</dbReference>
<dbReference type="InterPro" id="IPR000719">
    <property type="entry name" value="Prot_kinase_dom"/>
</dbReference>
<evidence type="ECO:0000256" key="7">
    <source>
        <dbReference type="ARBA" id="ARBA00047899"/>
    </source>
</evidence>
<dbReference type="PROSITE" id="PS00107">
    <property type="entry name" value="PROTEIN_KINASE_ATP"/>
    <property type="match status" value="1"/>
</dbReference>
<dbReference type="CDD" id="cd14014">
    <property type="entry name" value="STKc_PknB_like"/>
    <property type="match status" value="1"/>
</dbReference>
<dbReference type="PROSITE" id="PS50110">
    <property type="entry name" value="RESPONSE_REGULATORY"/>
    <property type="match status" value="1"/>
</dbReference>
<dbReference type="eggNOG" id="COG0515">
    <property type="taxonomic scope" value="Bacteria"/>
</dbReference>
<accession>A0A017T925</accession>
<dbReference type="GO" id="GO:0005524">
    <property type="term" value="F:ATP binding"/>
    <property type="evidence" value="ECO:0007669"/>
    <property type="project" value="UniProtKB-UniRule"/>
</dbReference>
<dbReference type="STRING" id="1192034.CAP_3063"/>
<dbReference type="OrthoDB" id="9801841at2"/>
<dbReference type="Gene3D" id="3.30.200.20">
    <property type="entry name" value="Phosphorylase Kinase, domain 1"/>
    <property type="match status" value="1"/>
</dbReference>
<dbReference type="RefSeq" id="WP_044241442.1">
    <property type="nucleotide sequence ID" value="NZ_ASRX01000021.1"/>
</dbReference>
<dbReference type="PANTHER" id="PTHR43289">
    <property type="entry name" value="MITOGEN-ACTIVATED PROTEIN KINASE KINASE KINASE 20-RELATED"/>
    <property type="match status" value="1"/>
</dbReference>
<keyword evidence="9" id="KW-0597">Phosphoprotein</keyword>
<keyword evidence="5" id="KW-0418">Kinase</keyword>
<dbReference type="SMART" id="SM00044">
    <property type="entry name" value="CYCc"/>
    <property type="match status" value="1"/>
</dbReference>
<dbReference type="Gene3D" id="1.10.510.10">
    <property type="entry name" value="Transferase(Phosphotransferase) domain 1"/>
    <property type="match status" value="1"/>
</dbReference>
<evidence type="ECO:0000256" key="10">
    <source>
        <dbReference type="PROSITE-ProRule" id="PRU10141"/>
    </source>
</evidence>
<organism evidence="14 15">
    <name type="scientific">Chondromyces apiculatus DSM 436</name>
    <dbReference type="NCBI Taxonomy" id="1192034"/>
    <lineage>
        <taxon>Bacteria</taxon>
        <taxon>Pseudomonadati</taxon>
        <taxon>Myxococcota</taxon>
        <taxon>Polyangia</taxon>
        <taxon>Polyangiales</taxon>
        <taxon>Polyangiaceae</taxon>
        <taxon>Chondromyces</taxon>
    </lineage>
</organism>
<dbReference type="eggNOG" id="COG2114">
    <property type="taxonomic scope" value="Bacteria"/>
</dbReference>
<feature type="domain" description="Protein kinase" evidence="11">
    <location>
        <begin position="10"/>
        <end position="273"/>
    </location>
</feature>
<keyword evidence="4 10" id="KW-0547">Nucleotide-binding</keyword>
<dbReference type="Pfam" id="PF00211">
    <property type="entry name" value="Guanylate_cyc"/>
    <property type="match status" value="1"/>
</dbReference>
<evidence type="ECO:0000256" key="3">
    <source>
        <dbReference type="ARBA" id="ARBA00022679"/>
    </source>
</evidence>
<feature type="domain" description="Guanylate cyclase" evidence="13">
    <location>
        <begin position="450"/>
        <end position="580"/>
    </location>
</feature>
<dbReference type="InterPro" id="IPR001054">
    <property type="entry name" value="A/G_cyclase"/>
</dbReference>
<feature type="binding site" evidence="10">
    <location>
        <position position="39"/>
    </location>
    <ligand>
        <name>ATP</name>
        <dbReference type="ChEBI" id="CHEBI:30616"/>
    </ligand>
</feature>
<evidence type="ECO:0000256" key="6">
    <source>
        <dbReference type="ARBA" id="ARBA00022840"/>
    </source>
</evidence>
<reference evidence="14 15" key="1">
    <citation type="submission" date="2013-05" db="EMBL/GenBank/DDBJ databases">
        <title>Genome assembly of Chondromyces apiculatus DSM 436.</title>
        <authorList>
            <person name="Sharma G."/>
            <person name="Khatri I."/>
            <person name="Kaur C."/>
            <person name="Mayilraj S."/>
            <person name="Subramanian S."/>
        </authorList>
    </citation>
    <scope>NUCLEOTIDE SEQUENCE [LARGE SCALE GENOMIC DNA]</scope>
    <source>
        <strain evidence="14 15">DSM 436</strain>
    </source>
</reference>
<dbReference type="Pfam" id="PF00069">
    <property type="entry name" value="Pkinase"/>
    <property type="match status" value="1"/>
</dbReference>
<comment type="subcellular location">
    <subcellularLocation>
        <location evidence="1">Membrane</location>
        <topology evidence="1">Single-pass membrane protein</topology>
    </subcellularLocation>
</comment>
<dbReference type="GO" id="GO:0016020">
    <property type="term" value="C:membrane"/>
    <property type="evidence" value="ECO:0007669"/>
    <property type="project" value="UniProtKB-SubCell"/>
</dbReference>
<evidence type="ECO:0000259" key="11">
    <source>
        <dbReference type="PROSITE" id="PS50011"/>
    </source>
</evidence>
<evidence type="ECO:0000256" key="1">
    <source>
        <dbReference type="ARBA" id="ARBA00004167"/>
    </source>
</evidence>
<dbReference type="SUPFAM" id="SSF56112">
    <property type="entry name" value="Protein kinase-like (PK-like)"/>
    <property type="match status" value="1"/>
</dbReference>
<keyword evidence="15" id="KW-1185">Reference proteome</keyword>
<dbReference type="eggNOG" id="COG4753">
    <property type="taxonomic scope" value="Bacteria"/>
</dbReference>
<dbReference type="SUPFAM" id="SSF55073">
    <property type="entry name" value="Nucleotide cyclase"/>
    <property type="match status" value="1"/>
</dbReference>
<name>A0A017T925_9BACT</name>
<dbReference type="GO" id="GO:0009190">
    <property type="term" value="P:cyclic nucleotide biosynthetic process"/>
    <property type="evidence" value="ECO:0007669"/>
    <property type="project" value="InterPro"/>
</dbReference>
<dbReference type="PROSITE" id="PS50125">
    <property type="entry name" value="GUANYLATE_CYCLASE_2"/>
    <property type="match status" value="1"/>
</dbReference>
<comment type="catalytic activity">
    <reaction evidence="7">
        <text>L-threonyl-[protein] + ATP = O-phospho-L-threonyl-[protein] + ADP + H(+)</text>
        <dbReference type="Rhea" id="RHEA:46608"/>
        <dbReference type="Rhea" id="RHEA-COMP:11060"/>
        <dbReference type="Rhea" id="RHEA-COMP:11605"/>
        <dbReference type="ChEBI" id="CHEBI:15378"/>
        <dbReference type="ChEBI" id="CHEBI:30013"/>
        <dbReference type="ChEBI" id="CHEBI:30616"/>
        <dbReference type="ChEBI" id="CHEBI:61977"/>
        <dbReference type="ChEBI" id="CHEBI:456216"/>
        <dbReference type="EC" id="2.7.11.1"/>
    </reaction>
</comment>
<sequence>MAEATIAGRYQLSRKIGEGGMGEVWEAEDVSLRRRIAVKMMSPDLVESSAARARFEREAMAIAQLRNQHVVHVYDYGINAGSPYIVMELLEGEDLQRRLDRVGRFSLGAAVAAIVQVSRGLAAAHAAGIVHRDLKPANVLLTRVDAEDIAKILDFGVIAHLTGSDQNALTSPGALVGTPAYMSPEQIRASTVDHRSDLWSLAVMAYVLLTGRLPFTGRWLGDLIIDISTRAFPPPSTLVPELSPAVDHFFERALAKDPTQRFQSARELASAFASLADGDGRRPAKILVADDEPDMAVLMKQCFRAHLRDGTCEFIFAADGEEALQALNAHPDIDVVLTDINMPRMDGLTLLARVSETRPQARVVVVTAYGDMHNIRTAMNRGAFDFLIKPLNPSDLLLTVEKTLKQVSEARKSARSGHENSLLKTFASPLLVERLDMPDRTISTLVEPGTVAFIDLAGFQERTRGKSPGEVVQLLNANFDVIVPEITLRGGVVGRFLGDAVMILFRGRDHLTNALDTCLAVRAQLETLNRRAGKNSPFARALSMGVATGDIVLAEVGSRSSHQLDYTALGPVVSTAAQLEVMAQPNQILLSGDACVEAASHFTLSDRGHRLLAGTHKPARIFEVIQRIPSSPAGTMANLDTTAEEELQTTKSAG</sequence>
<dbReference type="SMART" id="SM00448">
    <property type="entry name" value="REC"/>
    <property type="match status" value="1"/>
</dbReference>
<dbReference type="Proteomes" id="UP000019678">
    <property type="component" value="Unassembled WGS sequence"/>
</dbReference>
<dbReference type="PANTHER" id="PTHR43289:SF6">
    <property type="entry name" value="SERINE_THREONINE-PROTEIN KINASE NEKL-3"/>
    <property type="match status" value="1"/>
</dbReference>
<dbReference type="InterPro" id="IPR008271">
    <property type="entry name" value="Ser/Thr_kinase_AS"/>
</dbReference>
<dbReference type="GO" id="GO:0004674">
    <property type="term" value="F:protein serine/threonine kinase activity"/>
    <property type="evidence" value="ECO:0007669"/>
    <property type="project" value="UniProtKB-KW"/>
</dbReference>
<dbReference type="InterPro" id="IPR029787">
    <property type="entry name" value="Nucleotide_cyclase"/>
</dbReference>
<feature type="modified residue" description="4-aspartylphosphate" evidence="9">
    <location>
        <position position="339"/>
    </location>
</feature>
<dbReference type="PROSITE" id="PS50011">
    <property type="entry name" value="PROTEIN_KINASE_DOM"/>
    <property type="match status" value="1"/>
</dbReference>
<dbReference type="Gene3D" id="3.40.50.2300">
    <property type="match status" value="1"/>
</dbReference>
<dbReference type="CDD" id="cd07302">
    <property type="entry name" value="CHD"/>
    <property type="match status" value="1"/>
</dbReference>
<proteinExistence type="predicted"/>
<evidence type="ECO:0000259" key="12">
    <source>
        <dbReference type="PROSITE" id="PS50110"/>
    </source>
</evidence>
<evidence type="ECO:0000256" key="2">
    <source>
        <dbReference type="ARBA" id="ARBA00022527"/>
    </source>
</evidence>
<keyword evidence="2" id="KW-0723">Serine/threonine-protein kinase</keyword>
<evidence type="ECO:0000313" key="15">
    <source>
        <dbReference type="Proteomes" id="UP000019678"/>
    </source>
</evidence>
<dbReference type="SMART" id="SM00220">
    <property type="entry name" value="S_TKc"/>
    <property type="match status" value="1"/>
</dbReference>
<dbReference type="InterPro" id="IPR011009">
    <property type="entry name" value="Kinase-like_dom_sf"/>
</dbReference>
<keyword evidence="3" id="KW-0808">Transferase</keyword>
<dbReference type="Gene3D" id="3.30.70.1230">
    <property type="entry name" value="Nucleotide cyclase"/>
    <property type="match status" value="1"/>
</dbReference>
<evidence type="ECO:0000256" key="9">
    <source>
        <dbReference type="PROSITE-ProRule" id="PRU00169"/>
    </source>
</evidence>
<evidence type="ECO:0000259" key="13">
    <source>
        <dbReference type="PROSITE" id="PS50125"/>
    </source>
</evidence>
<dbReference type="CDD" id="cd17536">
    <property type="entry name" value="REC_YesN-like"/>
    <property type="match status" value="1"/>
</dbReference>